<accession>S0FZH9</accession>
<name>S0FZH9_9BACT</name>
<reference evidence="1 2" key="1">
    <citation type="journal article" date="2013" name="Genome Announc.">
        <title>Draft Genome Sequence of Desulfotignum phosphitoxidans DSM 13687 Strain FiPS-3.</title>
        <authorList>
            <person name="Poehlein A."/>
            <person name="Daniel R."/>
            <person name="Simeonova D.D."/>
        </authorList>
    </citation>
    <scope>NUCLEOTIDE SEQUENCE [LARGE SCALE GENOMIC DNA]</scope>
    <source>
        <strain evidence="1 2">DSM 13687</strain>
    </source>
</reference>
<dbReference type="EMBL" id="APJX01000003">
    <property type="protein sequence ID" value="EMS80070.1"/>
    <property type="molecule type" value="Genomic_DNA"/>
</dbReference>
<proteinExistence type="predicted"/>
<sequence>MEKDPLPSVFFHFRFKFLAVTCRVAGGCCQPQAP</sequence>
<dbReference type="Proteomes" id="UP000014216">
    <property type="component" value="Unassembled WGS sequence"/>
</dbReference>
<dbReference type="AlphaFoldDB" id="S0FZH9"/>
<protein>
    <submittedName>
        <fullName evidence="1">Uncharacterized protein</fullName>
    </submittedName>
</protein>
<organism evidence="1 2">
    <name type="scientific">Desulfotignum phosphitoxidans DSM 13687</name>
    <dbReference type="NCBI Taxonomy" id="1286635"/>
    <lineage>
        <taxon>Bacteria</taxon>
        <taxon>Pseudomonadati</taxon>
        <taxon>Thermodesulfobacteriota</taxon>
        <taxon>Desulfobacteria</taxon>
        <taxon>Desulfobacterales</taxon>
        <taxon>Desulfobacteraceae</taxon>
        <taxon>Desulfotignum</taxon>
    </lineage>
</organism>
<evidence type="ECO:0000313" key="2">
    <source>
        <dbReference type="Proteomes" id="UP000014216"/>
    </source>
</evidence>
<keyword evidence="2" id="KW-1185">Reference proteome</keyword>
<comment type="caution">
    <text evidence="1">The sequence shown here is derived from an EMBL/GenBank/DDBJ whole genome shotgun (WGS) entry which is preliminary data.</text>
</comment>
<gene>
    <name evidence="1" type="ORF">Dpo_3c02130</name>
</gene>
<evidence type="ECO:0000313" key="1">
    <source>
        <dbReference type="EMBL" id="EMS80070.1"/>
    </source>
</evidence>